<dbReference type="NCBIfam" id="TIGR00254">
    <property type="entry name" value="GGDEF"/>
    <property type="match status" value="1"/>
</dbReference>
<sequence>MANKRIQTPLKRSVKIVCFLFVLILCLCLGVSIYLSYKNFFFKQSQEHIRNIITYVIGHIDNDDLKNCSDTKVESDKYKELMTFMDDVKEDLDPQYLYIIRPLREDGGNHVMIILTAENNYDRYENTEGNLYLGDITEDEYTKEEVDNYHKIMEAKDIVFMESATYWGHSYCGFYTLRDSHGAPYGILGVDIDLTQMYKDILFKTFDMLLIVIIIGGLFIFVFLIWTSKNITDPIEMLEKSALGYIEQSKYVSSPDKLKFEKPNITIKNEVESLSNTIDTMTENIKDYMLQVIEAEKETAHMKEVANTDSLTGVKNKLAFKERVEFLNGKIQENLIKDFGIVMMDLNYLKSINDNYGHEYGDILIQTFCDIICDIFVHSPVYRIGGDEFVIILQGKDLGNRDKLLLEFEDALKGRVEKGDYKPWECPSVALGFAHYDKNLDTCVEDVFRRADAAMYRRKKEMKAERTV</sequence>
<dbReference type="InterPro" id="IPR043128">
    <property type="entry name" value="Rev_trsase/Diguanyl_cyclase"/>
</dbReference>
<dbReference type="PROSITE" id="PS50887">
    <property type="entry name" value="GGDEF"/>
    <property type="match status" value="1"/>
</dbReference>
<evidence type="ECO:0000313" key="5">
    <source>
        <dbReference type="Proteomes" id="UP000182584"/>
    </source>
</evidence>
<feature type="transmembrane region" description="Helical" evidence="2">
    <location>
        <begin position="206"/>
        <end position="226"/>
    </location>
</feature>
<evidence type="ECO:0000256" key="1">
    <source>
        <dbReference type="SAM" id="Coils"/>
    </source>
</evidence>
<dbReference type="RefSeq" id="WP_074754029.1">
    <property type="nucleotide sequence ID" value="NZ_FOGJ01000002.1"/>
</dbReference>
<dbReference type="Gene3D" id="3.30.70.270">
    <property type="match status" value="1"/>
</dbReference>
<feature type="transmembrane region" description="Helical" evidence="2">
    <location>
        <begin position="14"/>
        <end position="37"/>
    </location>
</feature>
<dbReference type="InterPro" id="IPR050469">
    <property type="entry name" value="Diguanylate_Cyclase"/>
</dbReference>
<reference evidence="4 5" key="1">
    <citation type="submission" date="2016-10" db="EMBL/GenBank/DDBJ databases">
        <authorList>
            <person name="de Groot N.N."/>
        </authorList>
    </citation>
    <scope>NUCLEOTIDE SEQUENCE [LARGE SCALE GENOMIC DNA]</scope>
    <source>
        <strain evidence="4 5">AR40</strain>
    </source>
</reference>
<evidence type="ECO:0000256" key="2">
    <source>
        <dbReference type="SAM" id="Phobius"/>
    </source>
</evidence>
<accession>A0A1H9LQJ0</accession>
<dbReference type="GO" id="GO:0052621">
    <property type="term" value="F:diguanylate cyclase activity"/>
    <property type="evidence" value="ECO:0007669"/>
    <property type="project" value="TreeGrafter"/>
</dbReference>
<dbReference type="Gene3D" id="6.10.340.10">
    <property type="match status" value="1"/>
</dbReference>
<gene>
    <name evidence="4" type="ORF">SAMN04487884_102136</name>
</gene>
<organism evidence="4 5">
    <name type="scientific">Butyrivibrio fibrisolvens</name>
    <dbReference type="NCBI Taxonomy" id="831"/>
    <lineage>
        <taxon>Bacteria</taxon>
        <taxon>Bacillati</taxon>
        <taxon>Bacillota</taxon>
        <taxon>Clostridia</taxon>
        <taxon>Lachnospirales</taxon>
        <taxon>Lachnospiraceae</taxon>
        <taxon>Butyrivibrio</taxon>
    </lineage>
</organism>
<dbReference type="CDD" id="cd01949">
    <property type="entry name" value="GGDEF"/>
    <property type="match status" value="1"/>
</dbReference>
<dbReference type="SMART" id="SM00267">
    <property type="entry name" value="GGDEF"/>
    <property type="match status" value="1"/>
</dbReference>
<dbReference type="SUPFAM" id="SSF55073">
    <property type="entry name" value="Nucleotide cyclase"/>
    <property type="match status" value="1"/>
</dbReference>
<evidence type="ECO:0000259" key="3">
    <source>
        <dbReference type="PROSITE" id="PS50887"/>
    </source>
</evidence>
<dbReference type="PANTHER" id="PTHR45138:SF9">
    <property type="entry name" value="DIGUANYLATE CYCLASE DGCM-RELATED"/>
    <property type="match status" value="1"/>
</dbReference>
<evidence type="ECO:0000313" key="4">
    <source>
        <dbReference type="EMBL" id="SER13143.1"/>
    </source>
</evidence>
<dbReference type="EMBL" id="FOGJ01000002">
    <property type="protein sequence ID" value="SER13143.1"/>
    <property type="molecule type" value="Genomic_DNA"/>
</dbReference>
<keyword evidence="2" id="KW-0812">Transmembrane</keyword>
<dbReference type="PANTHER" id="PTHR45138">
    <property type="entry name" value="REGULATORY COMPONENTS OF SENSORY TRANSDUCTION SYSTEM"/>
    <property type="match status" value="1"/>
</dbReference>
<keyword evidence="2" id="KW-1133">Transmembrane helix</keyword>
<keyword evidence="2" id="KW-0472">Membrane</keyword>
<protein>
    <submittedName>
        <fullName evidence="4">Diguanylate cyclase (GGDEF) domain-containing protein</fullName>
    </submittedName>
</protein>
<dbReference type="AlphaFoldDB" id="A0A1H9LQJ0"/>
<dbReference type="InterPro" id="IPR000160">
    <property type="entry name" value="GGDEF_dom"/>
</dbReference>
<dbReference type="InterPro" id="IPR029787">
    <property type="entry name" value="Nucleotide_cyclase"/>
</dbReference>
<feature type="domain" description="GGDEF" evidence="3">
    <location>
        <begin position="337"/>
        <end position="468"/>
    </location>
</feature>
<dbReference type="Pfam" id="PF00990">
    <property type="entry name" value="GGDEF"/>
    <property type="match status" value="1"/>
</dbReference>
<name>A0A1H9LQJ0_BUTFI</name>
<dbReference type="OrthoDB" id="9804955at2"/>
<proteinExistence type="predicted"/>
<dbReference type="Proteomes" id="UP000182584">
    <property type="component" value="Unassembled WGS sequence"/>
</dbReference>
<feature type="coiled-coil region" evidence="1">
    <location>
        <begin position="271"/>
        <end position="298"/>
    </location>
</feature>
<keyword evidence="1" id="KW-0175">Coiled coil</keyword>